<accession>A0AAW1WXB2</accession>
<reference evidence="1 2" key="1">
    <citation type="journal article" date="2023" name="G3 (Bethesda)">
        <title>A chromosome-length genome assembly and annotation of blackberry (Rubus argutus, cv. 'Hillquist').</title>
        <authorList>
            <person name="Bruna T."/>
            <person name="Aryal R."/>
            <person name="Dudchenko O."/>
            <person name="Sargent D.J."/>
            <person name="Mead D."/>
            <person name="Buti M."/>
            <person name="Cavallini A."/>
            <person name="Hytonen T."/>
            <person name="Andres J."/>
            <person name="Pham M."/>
            <person name="Weisz D."/>
            <person name="Mascagni F."/>
            <person name="Usai G."/>
            <person name="Natali L."/>
            <person name="Bassil N."/>
            <person name="Fernandez G.E."/>
            <person name="Lomsadze A."/>
            <person name="Armour M."/>
            <person name="Olukolu B."/>
            <person name="Poorten T."/>
            <person name="Britton C."/>
            <person name="Davik J."/>
            <person name="Ashrafi H."/>
            <person name="Aiden E.L."/>
            <person name="Borodovsky M."/>
            <person name="Worthington M."/>
        </authorList>
    </citation>
    <scope>NUCLEOTIDE SEQUENCE [LARGE SCALE GENOMIC DNA]</scope>
    <source>
        <strain evidence="1">PI 553951</strain>
    </source>
</reference>
<proteinExistence type="predicted"/>
<organism evidence="1 2">
    <name type="scientific">Rubus argutus</name>
    <name type="common">Southern blackberry</name>
    <dbReference type="NCBI Taxonomy" id="59490"/>
    <lineage>
        <taxon>Eukaryota</taxon>
        <taxon>Viridiplantae</taxon>
        <taxon>Streptophyta</taxon>
        <taxon>Embryophyta</taxon>
        <taxon>Tracheophyta</taxon>
        <taxon>Spermatophyta</taxon>
        <taxon>Magnoliopsida</taxon>
        <taxon>eudicotyledons</taxon>
        <taxon>Gunneridae</taxon>
        <taxon>Pentapetalae</taxon>
        <taxon>rosids</taxon>
        <taxon>fabids</taxon>
        <taxon>Rosales</taxon>
        <taxon>Rosaceae</taxon>
        <taxon>Rosoideae</taxon>
        <taxon>Rosoideae incertae sedis</taxon>
        <taxon>Rubus</taxon>
    </lineage>
</organism>
<sequence length="75" mass="8409">MVIVIETVRWLRVLVVSVLIGYGLRGAQWLIEWVVVFFTAVRKGTGSDGCMFGVDCRLRMKGLVTGPALEFHLEI</sequence>
<comment type="caution">
    <text evidence="1">The sequence shown here is derived from an EMBL/GenBank/DDBJ whole genome shotgun (WGS) entry which is preliminary data.</text>
</comment>
<protein>
    <submittedName>
        <fullName evidence="1">Uncharacterized protein</fullName>
    </submittedName>
</protein>
<keyword evidence="2" id="KW-1185">Reference proteome</keyword>
<gene>
    <name evidence="1" type="ORF">M0R45_025560</name>
</gene>
<dbReference type="EMBL" id="JBEDUW010000005">
    <property type="protein sequence ID" value="KAK9928424.1"/>
    <property type="molecule type" value="Genomic_DNA"/>
</dbReference>
<dbReference type="AlphaFoldDB" id="A0AAW1WXB2"/>
<evidence type="ECO:0000313" key="2">
    <source>
        <dbReference type="Proteomes" id="UP001457282"/>
    </source>
</evidence>
<dbReference type="Proteomes" id="UP001457282">
    <property type="component" value="Unassembled WGS sequence"/>
</dbReference>
<name>A0AAW1WXB2_RUBAR</name>
<evidence type="ECO:0000313" key="1">
    <source>
        <dbReference type="EMBL" id="KAK9928424.1"/>
    </source>
</evidence>